<proteinExistence type="predicted"/>
<dbReference type="RefSeq" id="WP_209686346.1">
    <property type="nucleotide sequence ID" value="NZ_JAGGLU010000003.1"/>
</dbReference>
<evidence type="ECO:0000313" key="1">
    <source>
        <dbReference type="EMBL" id="MBP2057603.1"/>
    </source>
</evidence>
<evidence type="ECO:0000313" key="2">
    <source>
        <dbReference type="Proteomes" id="UP001519292"/>
    </source>
</evidence>
<keyword evidence="2" id="KW-1185">Reference proteome</keyword>
<dbReference type="EMBL" id="JAGGLU010000003">
    <property type="protein sequence ID" value="MBP2057603.1"/>
    <property type="molecule type" value="Genomic_DNA"/>
</dbReference>
<comment type="caution">
    <text evidence="1">The sequence shown here is derived from an EMBL/GenBank/DDBJ whole genome shotgun (WGS) entry which is preliminary data.</text>
</comment>
<accession>A0ABS4MD43</accession>
<dbReference type="Proteomes" id="UP001519292">
    <property type="component" value="Unassembled WGS sequence"/>
</dbReference>
<name>A0ABS4MD43_9LACO</name>
<organism evidence="1 2">
    <name type="scientific">Lactobacillus colini</name>
    <dbReference type="NCBI Taxonomy" id="1819254"/>
    <lineage>
        <taxon>Bacteria</taxon>
        <taxon>Bacillati</taxon>
        <taxon>Bacillota</taxon>
        <taxon>Bacilli</taxon>
        <taxon>Lactobacillales</taxon>
        <taxon>Lactobacillaceae</taxon>
        <taxon>Lactobacillus</taxon>
    </lineage>
</organism>
<protein>
    <submittedName>
        <fullName evidence="1">Uncharacterized protein</fullName>
    </submittedName>
</protein>
<sequence>MKKENISAKNVIGKIFMPSQIDERRTFTASVQETENDPKFRKFIEKNGYTNDRAGLLVFGEGTFMFVYGVLTDANVAAPTGLSRYQLPAAEVAQVETDGMGIIYFSQPVNITVPTFLDQLTKANVTIYENMGDSETPYILSDLNLSTKKLTQTYYIRASQD</sequence>
<gene>
    <name evidence="1" type="ORF">J2Z60_000774</name>
</gene>
<reference evidence="1 2" key="1">
    <citation type="submission" date="2021-03" db="EMBL/GenBank/DDBJ databases">
        <title>Genomic Encyclopedia of Type Strains, Phase IV (KMG-IV): sequencing the most valuable type-strain genomes for metagenomic binning, comparative biology and taxonomic classification.</title>
        <authorList>
            <person name="Goeker M."/>
        </authorList>
    </citation>
    <scope>NUCLEOTIDE SEQUENCE [LARGE SCALE GENOMIC DNA]</scope>
    <source>
        <strain evidence="1 2">DSM 101872</strain>
    </source>
</reference>